<dbReference type="RefSeq" id="WP_188553587.1">
    <property type="nucleotide sequence ID" value="NZ_BMGT01000002.1"/>
</dbReference>
<dbReference type="SUPFAM" id="SSF69318">
    <property type="entry name" value="Integrin alpha N-terminal domain"/>
    <property type="match status" value="1"/>
</dbReference>
<dbReference type="InterPro" id="IPR013517">
    <property type="entry name" value="FG-GAP"/>
</dbReference>
<dbReference type="PANTHER" id="PTHR16026:SF0">
    <property type="entry name" value="CARTILAGE ACIDIC PROTEIN 1"/>
    <property type="match status" value="1"/>
</dbReference>
<accession>A0A917HB79</accession>
<reference evidence="3" key="2">
    <citation type="submission" date="2020-09" db="EMBL/GenBank/DDBJ databases">
        <authorList>
            <person name="Sun Q."/>
            <person name="Zhou Y."/>
        </authorList>
    </citation>
    <scope>NUCLEOTIDE SEQUENCE</scope>
    <source>
        <strain evidence="3">CGMCC 1.12997</strain>
    </source>
</reference>
<dbReference type="InterPro" id="IPR011519">
    <property type="entry name" value="UnbV_ASPIC"/>
</dbReference>
<proteinExistence type="predicted"/>
<dbReference type="AlphaFoldDB" id="A0A917HB79"/>
<dbReference type="InterPro" id="IPR027039">
    <property type="entry name" value="Crtac1"/>
</dbReference>
<protein>
    <submittedName>
        <fullName evidence="3">RNA-binding protein</fullName>
    </submittedName>
</protein>
<dbReference type="Gene3D" id="2.130.10.130">
    <property type="entry name" value="Integrin alpha, N-terminal"/>
    <property type="match status" value="2"/>
</dbReference>
<dbReference type="EMBL" id="BMGT01000002">
    <property type="protein sequence ID" value="GGG73682.1"/>
    <property type="molecule type" value="Genomic_DNA"/>
</dbReference>
<evidence type="ECO:0000313" key="4">
    <source>
        <dbReference type="Proteomes" id="UP000647241"/>
    </source>
</evidence>
<feature type="domain" description="ASPIC/UnbV" evidence="2">
    <location>
        <begin position="491"/>
        <end position="558"/>
    </location>
</feature>
<dbReference type="Proteomes" id="UP000647241">
    <property type="component" value="Unassembled WGS sequence"/>
</dbReference>
<keyword evidence="1" id="KW-0732">Signal</keyword>
<dbReference type="PANTHER" id="PTHR16026">
    <property type="entry name" value="CARTILAGE ACIDIC PROTEIN 1"/>
    <property type="match status" value="1"/>
</dbReference>
<sequence length="576" mass="62297">MFTPEIVIRRGLLVVAVMALFSSITSAQTSSVPGLRFRDIGPEAGLTTVPHSAPVKQYLVEMMGGGVGLLDCDNDGKLDIVTVTDSTVDSYLHGGDLMVTLYHQDTKPDGPVHFTDVTLASGLTTRGWGMGVAIGDFDNDGLPDIYVTGYGHNVLYHNLGGCKFEDVTARQRVAGGGFSVGAAWADYDRDGKLDLFVSRYVDTDLNHLPKPGDKAFQYQGLPMEVPVLNGETDLLFHNNGGSFDEVSQKAGVDNADKRLGMGVVWGDYDHDGWPDLFVNNDMGPNFLYRNKHDGTFEEDGLIFGTALSAEGRSMGNMAADFADYDRTGALDLVVTRYGYQPMSLYKNQGETGFTDRASAAGLTRASDELVAWGAGFADFNNDGWPDIFVANGNVSSMVDKLPHDLKYREPIHLYRNQHNGTFTEIADASGLNDGPLRSRRGTAFGDINNDGNIDVVVYNVGVPPSLFLNETKNANHRVLFRLVGKKSNRAAIGARVTVTAGTLVQTDEVRAGGGYLSSNDQRLHFGLGTAATMKQIKIEWPSGATEELHDVAADRLYTIVEGEGITQTVKLNEPGS</sequence>
<evidence type="ECO:0000313" key="3">
    <source>
        <dbReference type="EMBL" id="GGG73682.1"/>
    </source>
</evidence>
<dbReference type="Pfam" id="PF07593">
    <property type="entry name" value="UnbV_ASPIC"/>
    <property type="match status" value="1"/>
</dbReference>
<comment type="caution">
    <text evidence="3">The sequence shown here is derived from an EMBL/GenBank/DDBJ whole genome shotgun (WGS) entry which is preliminary data.</text>
</comment>
<organism evidence="3 4">
    <name type="scientific">Edaphobacter dinghuensis</name>
    <dbReference type="NCBI Taxonomy" id="1560005"/>
    <lineage>
        <taxon>Bacteria</taxon>
        <taxon>Pseudomonadati</taxon>
        <taxon>Acidobacteriota</taxon>
        <taxon>Terriglobia</taxon>
        <taxon>Terriglobales</taxon>
        <taxon>Acidobacteriaceae</taxon>
        <taxon>Edaphobacter</taxon>
    </lineage>
</organism>
<gene>
    <name evidence="3" type="ORF">GCM10011585_15310</name>
</gene>
<keyword evidence="4" id="KW-1185">Reference proteome</keyword>
<dbReference type="Pfam" id="PF13517">
    <property type="entry name" value="FG-GAP_3"/>
    <property type="match status" value="3"/>
</dbReference>
<evidence type="ECO:0000256" key="1">
    <source>
        <dbReference type="ARBA" id="ARBA00022729"/>
    </source>
</evidence>
<name>A0A917HB79_9BACT</name>
<evidence type="ECO:0000259" key="2">
    <source>
        <dbReference type="Pfam" id="PF07593"/>
    </source>
</evidence>
<dbReference type="InterPro" id="IPR028994">
    <property type="entry name" value="Integrin_alpha_N"/>
</dbReference>
<reference evidence="3" key="1">
    <citation type="journal article" date="2014" name="Int. J. Syst. Evol. Microbiol.">
        <title>Complete genome sequence of Corynebacterium casei LMG S-19264T (=DSM 44701T), isolated from a smear-ripened cheese.</title>
        <authorList>
            <consortium name="US DOE Joint Genome Institute (JGI-PGF)"/>
            <person name="Walter F."/>
            <person name="Albersmeier A."/>
            <person name="Kalinowski J."/>
            <person name="Ruckert C."/>
        </authorList>
    </citation>
    <scope>NUCLEOTIDE SEQUENCE</scope>
    <source>
        <strain evidence="3">CGMCC 1.12997</strain>
    </source>
</reference>